<accession>A0A6S6XWR4</accession>
<keyword evidence="2" id="KW-1185">Reference proteome</keyword>
<proteinExistence type="predicted"/>
<dbReference type="Proteomes" id="UP000515733">
    <property type="component" value="Chromosome"/>
</dbReference>
<evidence type="ECO:0000313" key="2">
    <source>
        <dbReference type="Proteomes" id="UP000515733"/>
    </source>
</evidence>
<reference evidence="1 2" key="1">
    <citation type="submission" date="2020-03" db="EMBL/GenBank/DDBJ databases">
        <authorList>
            <consortium name="Genoscope - CEA"/>
            <person name="William W."/>
        </authorList>
    </citation>
    <scope>NUCLEOTIDE SEQUENCE [LARGE SCALE GENOMIC DNA]</scope>
    <source>
        <strain evidence="2">DSM 16959</strain>
    </source>
</reference>
<dbReference type="RefSeq" id="WP_145771533.1">
    <property type="nucleotide sequence ID" value="NZ_LR778301.1"/>
</dbReference>
<gene>
    <name evidence="1" type="ORF">DENOEST_3315</name>
</gene>
<dbReference type="EMBL" id="LR778301">
    <property type="protein sequence ID" value="CAB1370469.1"/>
    <property type="molecule type" value="Genomic_DNA"/>
</dbReference>
<dbReference type="AlphaFoldDB" id="A0A6S6XWR4"/>
<organism evidence="1 2">
    <name type="scientific">Denitratisoma oestradiolicum</name>
    <dbReference type="NCBI Taxonomy" id="311182"/>
    <lineage>
        <taxon>Bacteria</taxon>
        <taxon>Pseudomonadati</taxon>
        <taxon>Pseudomonadota</taxon>
        <taxon>Betaproteobacteria</taxon>
        <taxon>Nitrosomonadales</taxon>
        <taxon>Sterolibacteriaceae</taxon>
        <taxon>Denitratisoma</taxon>
    </lineage>
</organism>
<protein>
    <submittedName>
        <fullName evidence="1">Uncharacterized protein</fullName>
    </submittedName>
</protein>
<sequence>MNAIHHLGGFAKPTELTENERRHQCVLEEAAIPKRRIGDSRLKMILWTTFPYGWLAVGIGAFYYFFIR</sequence>
<name>A0A6S6XWR4_9PROT</name>
<dbReference type="KEGG" id="doe:DENOEST_3315"/>
<evidence type="ECO:0000313" key="1">
    <source>
        <dbReference type="EMBL" id="CAB1370469.1"/>
    </source>
</evidence>